<name>A0A6I2GEL4_9LACT</name>
<comment type="subcellular location">
    <subcellularLocation>
        <location evidence="1">Cell membrane</location>
        <topology evidence="1">Multi-pass membrane protein</topology>
    </subcellularLocation>
</comment>
<dbReference type="PROSITE" id="PS50893">
    <property type="entry name" value="ABC_TRANSPORTER_2"/>
    <property type="match status" value="1"/>
</dbReference>
<dbReference type="InterPro" id="IPR003593">
    <property type="entry name" value="AAA+_ATPase"/>
</dbReference>
<dbReference type="Pfam" id="PF00005">
    <property type="entry name" value="ABC_tran"/>
    <property type="match status" value="1"/>
</dbReference>
<dbReference type="PANTHER" id="PTHR24221">
    <property type="entry name" value="ATP-BINDING CASSETTE SUB-FAMILY B"/>
    <property type="match status" value="1"/>
</dbReference>
<reference evidence="11 12" key="1">
    <citation type="submission" date="2019-11" db="EMBL/GenBank/DDBJ databases">
        <title>Characterisation of Fundicoccus ignavus gen. nov. sp. nov., a novel genus of the family Aerococcaceae isolated from bulk tank milk.</title>
        <authorList>
            <person name="Siebert A."/>
            <person name="Huptas C."/>
            <person name="Wenning M."/>
            <person name="Scherer S."/>
            <person name="Doll E.V."/>
        </authorList>
    </citation>
    <scope>NUCLEOTIDE SEQUENCE [LARGE SCALE GENOMIC DNA]</scope>
    <source>
        <strain evidence="11 12">WS4759</strain>
    </source>
</reference>
<protein>
    <submittedName>
        <fullName evidence="11">ATP-binding cassette domain-containing protein</fullName>
    </submittedName>
</protein>
<dbReference type="Gene3D" id="1.20.1560.10">
    <property type="entry name" value="ABC transporter type 1, transmembrane domain"/>
    <property type="match status" value="1"/>
</dbReference>
<dbReference type="SUPFAM" id="SSF90123">
    <property type="entry name" value="ABC transporter transmembrane region"/>
    <property type="match status" value="1"/>
</dbReference>
<dbReference type="FunFam" id="3.40.50.300:FF:000287">
    <property type="entry name" value="Multidrug ABC transporter ATP-binding protein"/>
    <property type="match status" value="1"/>
</dbReference>
<keyword evidence="12" id="KW-1185">Reference proteome</keyword>
<evidence type="ECO:0000256" key="3">
    <source>
        <dbReference type="ARBA" id="ARBA00022692"/>
    </source>
</evidence>
<comment type="caution">
    <text evidence="11">The sequence shown here is derived from an EMBL/GenBank/DDBJ whole genome shotgun (WGS) entry which is preliminary data.</text>
</comment>
<evidence type="ECO:0000259" key="10">
    <source>
        <dbReference type="PROSITE" id="PS50929"/>
    </source>
</evidence>
<gene>
    <name evidence="11" type="ORF">GIY09_00040</name>
</gene>
<dbReference type="InterPro" id="IPR011527">
    <property type="entry name" value="ABC1_TM_dom"/>
</dbReference>
<dbReference type="Pfam" id="PF00664">
    <property type="entry name" value="ABC_membrane"/>
    <property type="match status" value="1"/>
</dbReference>
<feature type="transmembrane region" description="Helical" evidence="8">
    <location>
        <begin position="282"/>
        <end position="303"/>
    </location>
</feature>
<dbReference type="GO" id="GO:0016887">
    <property type="term" value="F:ATP hydrolysis activity"/>
    <property type="evidence" value="ECO:0007669"/>
    <property type="project" value="InterPro"/>
</dbReference>
<feature type="transmembrane region" description="Helical" evidence="8">
    <location>
        <begin position="202"/>
        <end position="218"/>
    </location>
</feature>
<dbReference type="CDD" id="cd18545">
    <property type="entry name" value="ABC_6TM_YknV_like"/>
    <property type="match status" value="1"/>
</dbReference>
<dbReference type="InterPro" id="IPR027417">
    <property type="entry name" value="P-loop_NTPase"/>
</dbReference>
<dbReference type="InterPro" id="IPR017871">
    <property type="entry name" value="ABC_transporter-like_CS"/>
</dbReference>
<keyword evidence="7 8" id="KW-0472">Membrane</keyword>
<feature type="transmembrane region" description="Helical" evidence="8">
    <location>
        <begin position="176"/>
        <end position="196"/>
    </location>
</feature>
<dbReference type="PANTHER" id="PTHR24221:SF436">
    <property type="entry name" value="LMO0107 PROTEIN"/>
    <property type="match status" value="1"/>
</dbReference>
<evidence type="ECO:0000256" key="5">
    <source>
        <dbReference type="ARBA" id="ARBA00022840"/>
    </source>
</evidence>
<feature type="transmembrane region" description="Helical" evidence="8">
    <location>
        <begin position="59"/>
        <end position="77"/>
    </location>
</feature>
<dbReference type="SMART" id="SM00382">
    <property type="entry name" value="AAA"/>
    <property type="match status" value="1"/>
</dbReference>
<feature type="transmembrane region" description="Helical" evidence="8">
    <location>
        <begin position="97"/>
        <end position="115"/>
    </location>
</feature>
<evidence type="ECO:0000256" key="8">
    <source>
        <dbReference type="SAM" id="Phobius"/>
    </source>
</evidence>
<dbReference type="Proteomes" id="UP000430975">
    <property type="component" value="Unassembled WGS sequence"/>
</dbReference>
<dbReference type="SUPFAM" id="SSF52540">
    <property type="entry name" value="P-loop containing nucleoside triphosphate hydrolases"/>
    <property type="match status" value="1"/>
</dbReference>
<dbReference type="RefSeq" id="WP_153862847.1">
    <property type="nucleotide sequence ID" value="NZ_WJQS01000001.1"/>
</dbReference>
<dbReference type="InterPro" id="IPR003439">
    <property type="entry name" value="ABC_transporter-like_ATP-bd"/>
</dbReference>
<dbReference type="InterPro" id="IPR039421">
    <property type="entry name" value="Type_1_exporter"/>
</dbReference>
<keyword evidence="2" id="KW-0813">Transport</keyword>
<keyword evidence="5 11" id="KW-0067">ATP-binding</keyword>
<keyword evidence="6 8" id="KW-1133">Transmembrane helix</keyword>
<dbReference type="PROSITE" id="PS50929">
    <property type="entry name" value="ABC_TM1F"/>
    <property type="match status" value="1"/>
</dbReference>
<dbReference type="EMBL" id="WJQS01000001">
    <property type="protein sequence ID" value="MRI84292.1"/>
    <property type="molecule type" value="Genomic_DNA"/>
</dbReference>
<sequence>MFKKKKVTDPENFTAQENLTEEEKVYTRQRIEDDEELEQEFKFSDLKRVAKYLMPYRSAVLKVLVTIMIANIAALIGPLLTRSAIDVVIPAADIPRLLLYGVLFGITLFIIGLCMRYRIYAITEIGQDTLKDMRSDLFTHLQTLPFSYFDSRPHGKILIRVVNYINTLSDLLSNGVINLVSDLFSLFFTLAIMLMIDVRLTLYSLALLPVLFLLVLWLKNSQRRAYQQLSNKQSTLNAFIHESIAGIRITQSFAREEVNHQIFTSISEENRSHWMKAVKIQFLMWPIVENISILTVTLIYFVGIRQIGVDVSTGTLIAFVAYVNNFWNPIINIGNFYNNLITASAYLERIFETLDEQPLIVDAPEAQPLPAIEGHIEFEDVIFRYEPGKNILDGVSFEMPPGKTVALVGPTGSGKTTIISLLSRFYDINEGSIKIDGYDIRDITMQSLRKQMGVMLQDTFIFSGTIIDNIRYGNLDATEEEVIAAAKTVRAHDFIMNLKDGYYTAVEERGSTLSAGQRQLIAFARTIIANPRILILDEATSSIDTETEELLQEGLQQLLKGRTSFIIAHRLSTIRNSDQIFYIEQGRIVERGSHQELLELRGLYYQLYQSQYNQLLEQNR</sequence>
<evidence type="ECO:0000256" key="7">
    <source>
        <dbReference type="ARBA" id="ARBA00023136"/>
    </source>
</evidence>
<dbReference type="InterPro" id="IPR036640">
    <property type="entry name" value="ABC1_TM_sf"/>
</dbReference>
<evidence type="ECO:0000256" key="1">
    <source>
        <dbReference type="ARBA" id="ARBA00004651"/>
    </source>
</evidence>
<keyword evidence="4" id="KW-0547">Nucleotide-binding</keyword>
<proteinExistence type="predicted"/>
<evidence type="ECO:0000256" key="2">
    <source>
        <dbReference type="ARBA" id="ARBA00022448"/>
    </source>
</evidence>
<evidence type="ECO:0000256" key="4">
    <source>
        <dbReference type="ARBA" id="ARBA00022741"/>
    </source>
</evidence>
<feature type="domain" description="ABC transmembrane type-1" evidence="10">
    <location>
        <begin position="63"/>
        <end position="342"/>
    </location>
</feature>
<dbReference type="GO" id="GO:0005886">
    <property type="term" value="C:plasma membrane"/>
    <property type="evidence" value="ECO:0007669"/>
    <property type="project" value="UniProtKB-SubCell"/>
</dbReference>
<evidence type="ECO:0000313" key="12">
    <source>
        <dbReference type="Proteomes" id="UP000430975"/>
    </source>
</evidence>
<evidence type="ECO:0000313" key="11">
    <source>
        <dbReference type="EMBL" id="MRI84292.1"/>
    </source>
</evidence>
<dbReference type="GO" id="GO:0005524">
    <property type="term" value="F:ATP binding"/>
    <property type="evidence" value="ECO:0007669"/>
    <property type="project" value="UniProtKB-KW"/>
</dbReference>
<keyword evidence="3 8" id="KW-0812">Transmembrane</keyword>
<organism evidence="11 12">
    <name type="scientific">Fundicoccus ignavus</name>
    <dbReference type="NCBI Taxonomy" id="2664442"/>
    <lineage>
        <taxon>Bacteria</taxon>
        <taxon>Bacillati</taxon>
        <taxon>Bacillota</taxon>
        <taxon>Bacilli</taxon>
        <taxon>Lactobacillales</taxon>
        <taxon>Aerococcaceae</taxon>
        <taxon>Fundicoccus</taxon>
    </lineage>
</organism>
<dbReference type="AlphaFoldDB" id="A0A6I2GEL4"/>
<evidence type="ECO:0000256" key="6">
    <source>
        <dbReference type="ARBA" id="ARBA00022989"/>
    </source>
</evidence>
<dbReference type="Gene3D" id="3.40.50.300">
    <property type="entry name" value="P-loop containing nucleotide triphosphate hydrolases"/>
    <property type="match status" value="1"/>
</dbReference>
<feature type="domain" description="ABC transporter" evidence="9">
    <location>
        <begin position="376"/>
        <end position="610"/>
    </location>
</feature>
<dbReference type="GO" id="GO:0140359">
    <property type="term" value="F:ABC-type transporter activity"/>
    <property type="evidence" value="ECO:0007669"/>
    <property type="project" value="InterPro"/>
</dbReference>
<accession>A0A6I2GEL4</accession>
<dbReference type="PROSITE" id="PS00211">
    <property type="entry name" value="ABC_TRANSPORTER_1"/>
    <property type="match status" value="1"/>
</dbReference>
<evidence type="ECO:0000259" key="9">
    <source>
        <dbReference type="PROSITE" id="PS50893"/>
    </source>
</evidence>